<protein>
    <submittedName>
        <fullName evidence="1">Uncharacterized protein</fullName>
    </submittedName>
</protein>
<gene>
    <name evidence="1" type="primary">WBGene00280964</name>
</gene>
<evidence type="ECO:0000313" key="2">
    <source>
        <dbReference type="Proteomes" id="UP000005239"/>
    </source>
</evidence>
<dbReference type="AlphaFoldDB" id="A0A2A6BXA5"/>
<proteinExistence type="predicted"/>
<dbReference type="Proteomes" id="UP000005239">
    <property type="component" value="Unassembled WGS sequence"/>
</dbReference>
<dbReference type="EnsemblMetazoa" id="PPA42595.1">
    <property type="protein sequence ID" value="PPA42595.1"/>
    <property type="gene ID" value="WBGene00280964"/>
</dbReference>
<keyword evidence="2" id="KW-1185">Reference proteome</keyword>
<accession>A0A2A6BXA5</accession>
<accession>A0A8R1UX90</accession>
<organism evidence="1 2">
    <name type="scientific">Pristionchus pacificus</name>
    <name type="common">Parasitic nematode worm</name>
    <dbReference type="NCBI Taxonomy" id="54126"/>
    <lineage>
        <taxon>Eukaryota</taxon>
        <taxon>Metazoa</taxon>
        <taxon>Ecdysozoa</taxon>
        <taxon>Nematoda</taxon>
        <taxon>Chromadorea</taxon>
        <taxon>Rhabditida</taxon>
        <taxon>Rhabditina</taxon>
        <taxon>Diplogasteromorpha</taxon>
        <taxon>Diplogasteroidea</taxon>
        <taxon>Neodiplogasteridae</taxon>
        <taxon>Pristionchus</taxon>
    </lineage>
</organism>
<evidence type="ECO:0000313" key="1">
    <source>
        <dbReference type="EnsemblMetazoa" id="PPA42595.1"/>
    </source>
</evidence>
<reference evidence="1" key="2">
    <citation type="submission" date="2022-06" db="UniProtKB">
        <authorList>
            <consortium name="EnsemblMetazoa"/>
        </authorList>
    </citation>
    <scope>IDENTIFICATION</scope>
    <source>
        <strain evidence="1">PS312</strain>
    </source>
</reference>
<reference evidence="2" key="1">
    <citation type="journal article" date="2008" name="Nat. Genet.">
        <title>The Pristionchus pacificus genome provides a unique perspective on nematode lifestyle and parasitism.</title>
        <authorList>
            <person name="Dieterich C."/>
            <person name="Clifton S.W."/>
            <person name="Schuster L.N."/>
            <person name="Chinwalla A."/>
            <person name="Delehaunty K."/>
            <person name="Dinkelacker I."/>
            <person name="Fulton L."/>
            <person name="Fulton R."/>
            <person name="Godfrey J."/>
            <person name="Minx P."/>
            <person name="Mitreva M."/>
            <person name="Roeseler W."/>
            <person name="Tian H."/>
            <person name="Witte H."/>
            <person name="Yang S.P."/>
            <person name="Wilson R.K."/>
            <person name="Sommer R.J."/>
        </authorList>
    </citation>
    <scope>NUCLEOTIDE SEQUENCE [LARGE SCALE GENOMIC DNA]</scope>
    <source>
        <strain evidence="2">PS312</strain>
    </source>
</reference>
<name>A0A2A6BXA5_PRIPA</name>
<sequence>MNAELEVCAPPSFFLVHPSAMGARSQSKRSAPAPTLTAIKEVLSMETRSRVDPFEGFVVFSDIVRQRRMR</sequence>